<accession>A0AAD8ERH7</accession>
<proteinExistence type="predicted"/>
<organism evidence="2 3">
    <name type="scientific">Diploptera punctata</name>
    <name type="common">Pacific beetle cockroach</name>
    <dbReference type="NCBI Taxonomy" id="6984"/>
    <lineage>
        <taxon>Eukaryota</taxon>
        <taxon>Metazoa</taxon>
        <taxon>Ecdysozoa</taxon>
        <taxon>Arthropoda</taxon>
        <taxon>Hexapoda</taxon>
        <taxon>Insecta</taxon>
        <taxon>Pterygota</taxon>
        <taxon>Neoptera</taxon>
        <taxon>Polyneoptera</taxon>
        <taxon>Dictyoptera</taxon>
        <taxon>Blattodea</taxon>
        <taxon>Blaberoidea</taxon>
        <taxon>Blaberidae</taxon>
        <taxon>Diplopterinae</taxon>
        <taxon>Diploptera</taxon>
    </lineage>
</organism>
<gene>
    <name evidence="2" type="ORF">L9F63_010131</name>
</gene>
<feature type="compositionally biased region" description="Low complexity" evidence="1">
    <location>
        <begin position="42"/>
        <end position="56"/>
    </location>
</feature>
<reference evidence="2" key="2">
    <citation type="submission" date="2023-05" db="EMBL/GenBank/DDBJ databases">
        <authorList>
            <person name="Fouks B."/>
        </authorList>
    </citation>
    <scope>NUCLEOTIDE SEQUENCE</scope>
    <source>
        <strain evidence="2">Stay&amp;Tobe</strain>
        <tissue evidence="2">Testes</tissue>
    </source>
</reference>
<reference evidence="2" key="1">
    <citation type="journal article" date="2023" name="IScience">
        <title>Live-bearing cockroach genome reveals convergent evolutionary mechanisms linked to viviparity in insects and beyond.</title>
        <authorList>
            <person name="Fouks B."/>
            <person name="Harrison M.C."/>
            <person name="Mikhailova A.A."/>
            <person name="Marchal E."/>
            <person name="English S."/>
            <person name="Carruthers M."/>
            <person name="Jennings E.C."/>
            <person name="Chiamaka E.L."/>
            <person name="Frigard R.A."/>
            <person name="Pippel M."/>
            <person name="Attardo G.M."/>
            <person name="Benoit J.B."/>
            <person name="Bornberg-Bauer E."/>
            <person name="Tobe S.S."/>
        </authorList>
    </citation>
    <scope>NUCLEOTIDE SEQUENCE</scope>
    <source>
        <strain evidence="2">Stay&amp;Tobe</strain>
    </source>
</reference>
<feature type="compositionally biased region" description="Low complexity" evidence="1">
    <location>
        <begin position="81"/>
        <end position="118"/>
    </location>
</feature>
<comment type="caution">
    <text evidence="2">The sequence shown here is derived from an EMBL/GenBank/DDBJ whole genome shotgun (WGS) entry which is preliminary data.</text>
</comment>
<dbReference type="Proteomes" id="UP001233999">
    <property type="component" value="Unassembled WGS sequence"/>
</dbReference>
<dbReference type="EMBL" id="JASPKZ010000814">
    <property type="protein sequence ID" value="KAJ9599369.1"/>
    <property type="molecule type" value="Genomic_DNA"/>
</dbReference>
<feature type="non-terminal residue" evidence="2">
    <location>
        <position position="178"/>
    </location>
</feature>
<feature type="compositionally biased region" description="Polar residues" evidence="1">
    <location>
        <begin position="18"/>
        <end position="29"/>
    </location>
</feature>
<feature type="compositionally biased region" description="Basic and acidic residues" evidence="1">
    <location>
        <begin position="168"/>
        <end position="178"/>
    </location>
</feature>
<evidence type="ECO:0000256" key="1">
    <source>
        <dbReference type="SAM" id="MobiDB-lite"/>
    </source>
</evidence>
<name>A0AAD8ERH7_DIPPU</name>
<evidence type="ECO:0000313" key="3">
    <source>
        <dbReference type="Proteomes" id="UP001233999"/>
    </source>
</evidence>
<feature type="non-terminal residue" evidence="2">
    <location>
        <position position="1"/>
    </location>
</feature>
<feature type="region of interest" description="Disordered" evidence="1">
    <location>
        <begin position="156"/>
        <end position="178"/>
    </location>
</feature>
<sequence length="178" mass="19059">TLQQHKIQECPVTRDSWKSQSTSSNTQNKGKMAELVPSGGNVVAQEQSSSVASSTSEVKKQIGSTSIHEKSSDFQSEELSRMVQESSSSISSSSTRMVSSSSSSVSSSVTKQRVSSSSIGIEASSELMALDDNGNQVAENGSTVSQVLGEIEPKQQVYESESSQEYFMRAEDGKVVEE</sequence>
<feature type="region of interest" description="Disordered" evidence="1">
    <location>
        <begin position="1"/>
        <end position="118"/>
    </location>
</feature>
<dbReference type="AlphaFoldDB" id="A0AAD8ERH7"/>
<protein>
    <submittedName>
        <fullName evidence="2">Uncharacterized protein</fullName>
    </submittedName>
</protein>
<evidence type="ECO:0000313" key="2">
    <source>
        <dbReference type="EMBL" id="KAJ9599369.1"/>
    </source>
</evidence>
<keyword evidence="3" id="KW-1185">Reference proteome</keyword>